<dbReference type="GO" id="GO:0005763">
    <property type="term" value="C:mitochondrial small ribosomal subunit"/>
    <property type="evidence" value="ECO:0007669"/>
    <property type="project" value="InterPro"/>
</dbReference>
<organism evidence="10 11">
    <name type="scientific">Pyxicephalus adspersus</name>
    <name type="common">African bullfrog</name>
    <dbReference type="NCBI Taxonomy" id="30357"/>
    <lineage>
        <taxon>Eukaryota</taxon>
        <taxon>Metazoa</taxon>
        <taxon>Chordata</taxon>
        <taxon>Craniata</taxon>
        <taxon>Vertebrata</taxon>
        <taxon>Euteleostomi</taxon>
        <taxon>Amphibia</taxon>
        <taxon>Batrachia</taxon>
        <taxon>Anura</taxon>
        <taxon>Neobatrachia</taxon>
        <taxon>Ranoidea</taxon>
        <taxon>Pyxicephalidae</taxon>
        <taxon>Pyxicephalinae</taxon>
        <taxon>Pyxicephalus</taxon>
    </lineage>
</organism>
<evidence type="ECO:0000256" key="2">
    <source>
        <dbReference type="ARBA" id="ARBA00011057"/>
    </source>
</evidence>
<evidence type="ECO:0000256" key="8">
    <source>
        <dbReference type="ARBA" id="ARBA00035363"/>
    </source>
</evidence>
<protein>
    <recommendedName>
        <fullName evidence="7">Small ribosomal subunit protein mS31</fullName>
    </recommendedName>
    <alternativeName>
        <fullName evidence="8">28S ribosomal protein S31, mitochondrial</fullName>
    </alternativeName>
</protein>
<dbReference type="EMBL" id="DYDO01000001">
    <property type="protein sequence ID" value="DBA32576.1"/>
    <property type="molecule type" value="Genomic_DNA"/>
</dbReference>
<dbReference type="GO" id="GO:0003735">
    <property type="term" value="F:structural constituent of ribosome"/>
    <property type="evidence" value="ECO:0007669"/>
    <property type="project" value="InterPro"/>
</dbReference>
<comment type="similarity">
    <text evidence="2">Belongs to the mitochondrion-specific ribosomal protein mS31 family.</text>
</comment>
<evidence type="ECO:0000256" key="1">
    <source>
        <dbReference type="ARBA" id="ARBA00004173"/>
    </source>
</evidence>
<evidence type="ECO:0000256" key="4">
    <source>
        <dbReference type="ARBA" id="ARBA00022980"/>
    </source>
</evidence>
<evidence type="ECO:0000256" key="5">
    <source>
        <dbReference type="ARBA" id="ARBA00023128"/>
    </source>
</evidence>
<dbReference type="Proteomes" id="UP001181693">
    <property type="component" value="Unassembled WGS sequence"/>
</dbReference>
<comment type="caution">
    <text evidence="10">The sequence shown here is derived from an EMBL/GenBank/DDBJ whole genome shotgun (WGS) entry which is preliminary data.</text>
</comment>
<proteinExistence type="inferred from homology"/>
<feature type="region of interest" description="Disordered" evidence="9">
    <location>
        <begin position="92"/>
        <end position="116"/>
    </location>
</feature>
<evidence type="ECO:0000256" key="7">
    <source>
        <dbReference type="ARBA" id="ARBA00035133"/>
    </source>
</evidence>
<keyword evidence="3" id="KW-0809">Transit peptide</keyword>
<feature type="region of interest" description="Disordered" evidence="9">
    <location>
        <begin position="42"/>
        <end position="79"/>
    </location>
</feature>
<feature type="compositionally biased region" description="Basic and acidic residues" evidence="9">
    <location>
        <begin position="98"/>
        <end position="114"/>
    </location>
</feature>
<sequence length="367" mass="42216">MYRRVVLTLYRGGRGRTAGALTVSRYTDPISKCFSLGSLHCSEKKPPENHVSSDQPAEEKTDAPQKEDSSQPPQEDNLKKIISSMKVEVSSKNRFMAMKKEKKDDHKNRERTEELESASKMFQMASKGNQPAEDPAVAPEIEAAVSAVASTFPNQKHQVASELLQQLRLHKQMADAQRKGDLNIKNVISGMQIQKRPKNLRKQEDGQESPSVKDFVRSQKLFTGKRLQIFPLPLSSEETTVTESPITLWDIELAKQIAAVCEHPPRNGFEEMIQWTNEGKLWTFPIDNEAGLDEEQKVEFHEHVFLDKYLEDFPKQGPIRHFMELVICGLSKNPYFTVQQKKEHIDWFREYFHQKEDVLKECEVYLN</sequence>
<gene>
    <name evidence="10" type="ORF">GDO54_000358</name>
</gene>
<feature type="compositionally biased region" description="Basic and acidic residues" evidence="9">
    <location>
        <begin position="57"/>
        <end position="69"/>
    </location>
</feature>
<evidence type="ECO:0000256" key="6">
    <source>
        <dbReference type="ARBA" id="ARBA00023274"/>
    </source>
</evidence>
<keyword evidence="4" id="KW-0689">Ribosomal protein</keyword>
<evidence type="ECO:0000313" key="10">
    <source>
        <dbReference type="EMBL" id="DBA32576.1"/>
    </source>
</evidence>
<evidence type="ECO:0000256" key="9">
    <source>
        <dbReference type="SAM" id="MobiDB-lite"/>
    </source>
</evidence>
<keyword evidence="11" id="KW-1185">Reference proteome</keyword>
<dbReference type="PANTHER" id="PTHR13231">
    <property type="entry name" value="MITOCHONDRIAL RIBOSOMAL PROTEIN S31"/>
    <property type="match status" value="1"/>
</dbReference>
<dbReference type="InterPro" id="IPR026299">
    <property type="entry name" value="MRP-S31"/>
</dbReference>
<dbReference type="Pfam" id="PF15433">
    <property type="entry name" value="MRP-S31"/>
    <property type="match status" value="1"/>
</dbReference>
<keyword evidence="6" id="KW-0687">Ribonucleoprotein</keyword>
<dbReference type="AlphaFoldDB" id="A0AAV3AUD4"/>
<dbReference type="PANTHER" id="PTHR13231:SF3">
    <property type="entry name" value="SMALL RIBOSOMAL SUBUNIT PROTEIN MS31"/>
    <property type="match status" value="1"/>
</dbReference>
<comment type="subcellular location">
    <subcellularLocation>
        <location evidence="1">Mitochondrion</location>
    </subcellularLocation>
</comment>
<name>A0AAV3AUD4_PYXAD</name>
<reference evidence="10" key="1">
    <citation type="thesis" date="2020" institute="ProQuest LLC" country="789 East Eisenhower Parkway, Ann Arbor, MI, USA">
        <title>Comparative Genomics and Chromosome Evolution.</title>
        <authorList>
            <person name="Mudd A.B."/>
        </authorList>
    </citation>
    <scope>NUCLEOTIDE SEQUENCE</scope>
    <source>
        <strain evidence="10">1538</strain>
        <tissue evidence="10">Blood</tissue>
    </source>
</reference>
<evidence type="ECO:0000256" key="3">
    <source>
        <dbReference type="ARBA" id="ARBA00022946"/>
    </source>
</evidence>
<accession>A0AAV3AUD4</accession>
<keyword evidence="5" id="KW-0496">Mitochondrion</keyword>
<evidence type="ECO:0000313" key="11">
    <source>
        <dbReference type="Proteomes" id="UP001181693"/>
    </source>
</evidence>